<dbReference type="AlphaFoldDB" id="A0A0K2G981"/>
<feature type="transmembrane region" description="Helical" evidence="1">
    <location>
        <begin position="14"/>
        <end position="34"/>
    </location>
</feature>
<keyword evidence="3" id="KW-1185">Reference proteome</keyword>
<gene>
    <name evidence="2" type="ORF">NITMOv2_1064</name>
</gene>
<sequence length="242" mass="27091">MAGVSLFKTLRRSVLLWVGALFLTAGTVGTFIALQEWRTRQHFERESVRTDATILNKSIEKATRDGNPRTKYQVTYRFAVPGGGTVEQVGEVSVDEWEGLDEGSSFPVRYLPSDPTTTHLDYRDAWWLPLIFAGGGMLFALIGALVASSDLRHVLLVIRLSRGGLPAEGTVQKVWPTSTRINRVTQWRLSYAFRDHMGRTRQGESGLLSPDEAAEWRAGDTGAVRFDRERPQRNIWIGRAGT</sequence>
<dbReference type="EMBL" id="CP011801">
    <property type="protein sequence ID" value="ALA57495.1"/>
    <property type="molecule type" value="Genomic_DNA"/>
</dbReference>
<keyword evidence="1" id="KW-0812">Transmembrane</keyword>
<proteinExistence type="predicted"/>
<dbReference type="STRING" id="42253.NITMOv2_1064"/>
<evidence type="ECO:0000313" key="3">
    <source>
        <dbReference type="Proteomes" id="UP000069205"/>
    </source>
</evidence>
<name>A0A0K2G981_NITMO</name>
<dbReference type="PATRIC" id="fig|42253.5.peg.1047"/>
<feature type="transmembrane region" description="Helical" evidence="1">
    <location>
        <begin position="126"/>
        <end position="147"/>
    </location>
</feature>
<accession>A0A0K2G981</accession>
<dbReference type="KEGG" id="nmv:NITMOv2_1064"/>
<evidence type="ECO:0008006" key="4">
    <source>
        <dbReference type="Google" id="ProtNLM"/>
    </source>
</evidence>
<dbReference type="RefSeq" id="WP_053378827.1">
    <property type="nucleotide sequence ID" value="NZ_CP011801.1"/>
</dbReference>
<protein>
    <recommendedName>
        <fullName evidence="4">DUF3592 domain-containing protein</fullName>
    </recommendedName>
</protein>
<dbReference type="Proteomes" id="UP000069205">
    <property type="component" value="Chromosome"/>
</dbReference>
<reference evidence="2 3" key="1">
    <citation type="journal article" date="2015" name="Proc. Natl. Acad. Sci. U.S.A.">
        <title>Expanded metabolic versatility of ubiquitous nitrite-oxidizing bacteria from the genus Nitrospira.</title>
        <authorList>
            <person name="Koch H."/>
            <person name="Lucker S."/>
            <person name="Albertsen M."/>
            <person name="Kitzinger K."/>
            <person name="Herbold C."/>
            <person name="Spieck E."/>
            <person name="Nielsen P.H."/>
            <person name="Wagner M."/>
            <person name="Daims H."/>
        </authorList>
    </citation>
    <scope>NUCLEOTIDE SEQUENCE [LARGE SCALE GENOMIC DNA]</scope>
    <source>
        <strain evidence="2 3">NSP M-1</strain>
    </source>
</reference>
<evidence type="ECO:0000313" key="2">
    <source>
        <dbReference type="EMBL" id="ALA57495.1"/>
    </source>
</evidence>
<keyword evidence="1" id="KW-1133">Transmembrane helix</keyword>
<organism evidence="2 3">
    <name type="scientific">Nitrospira moscoviensis</name>
    <dbReference type="NCBI Taxonomy" id="42253"/>
    <lineage>
        <taxon>Bacteria</taxon>
        <taxon>Pseudomonadati</taxon>
        <taxon>Nitrospirota</taxon>
        <taxon>Nitrospiria</taxon>
        <taxon>Nitrospirales</taxon>
        <taxon>Nitrospiraceae</taxon>
        <taxon>Nitrospira</taxon>
    </lineage>
</organism>
<evidence type="ECO:0000256" key="1">
    <source>
        <dbReference type="SAM" id="Phobius"/>
    </source>
</evidence>
<keyword evidence="1" id="KW-0472">Membrane</keyword>